<keyword evidence="8 12" id="KW-0443">Lipid metabolism</keyword>
<evidence type="ECO:0000313" key="13">
    <source>
        <dbReference type="EMBL" id="CAD2219298.1"/>
    </source>
</evidence>
<dbReference type="Pfam" id="PF01151">
    <property type="entry name" value="ELO"/>
    <property type="match status" value="1"/>
</dbReference>
<dbReference type="EC" id="2.3.1.-" evidence="12"/>
<protein>
    <recommendedName>
        <fullName evidence="11 12">Elongation of fatty acids protein</fullName>
        <ecNumber evidence="12">2.3.1.-</ecNumber>
    </recommendedName>
</protein>
<evidence type="ECO:0000256" key="4">
    <source>
        <dbReference type="ARBA" id="ARBA00022679"/>
    </source>
</evidence>
<dbReference type="GO" id="GO:0019367">
    <property type="term" value="P:fatty acid elongation, saturated fatty acid"/>
    <property type="evidence" value="ECO:0007669"/>
    <property type="project" value="TreeGrafter"/>
</dbReference>
<dbReference type="GO" id="GO:0034625">
    <property type="term" value="P:fatty acid elongation, monounsaturated fatty acid"/>
    <property type="evidence" value="ECO:0007669"/>
    <property type="project" value="TreeGrafter"/>
</dbReference>
<accession>S9UD16</accession>
<evidence type="ECO:0000256" key="11">
    <source>
        <dbReference type="ARBA" id="ARBA00044291"/>
    </source>
</evidence>
<dbReference type="Proteomes" id="UP000515908">
    <property type="component" value="Chromosome 13"/>
</dbReference>
<keyword evidence="3 12" id="KW-0444">Lipid biosynthesis</keyword>
<dbReference type="GO" id="GO:0034626">
    <property type="term" value="P:fatty acid elongation, polyunsaturated fatty acid"/>
    <property type="evidence" value="ECO:0007669"/>
    <property type="project" value="TreeGrafter"/>
</dbReference>
<evidence type="ECO:0000256" key="1">
    <source>
        <dbReference type="ARBA" id="ARBA00004141"/>
    </source>
</evidence>
<evidence type="ECO:0000256" key="12">
    <source>
        <dbReference type="RuleBase" id="RU361115"/>
    </source>
</evidence>
<keyword evidence="5 12" id="KW-0812">Transmembrane</keyword>
<feature type="transmembrane region" description="Helical" evidence="12">
    <location>
        <begin position="174"/>
        <end position="195"/>
    </location>
</feature>
<feature type="transmembrane region" description="Helical" evidence="12">
    <location>
        <begin position="207"/>
        <end position="231"/>
    </location>
</feature>
<evidence type="ECO:0000256" key="7">
    <source>
        <dbReference type="ARBA" id="ARBA00022989"/>
    </source>
</evidence>
<dbReference type="InterPro" id="IPR002076">
    <property type="entry name" value="ELO_fam"/>
</dbReference>
<feature type="transmembrane region" description="Helical" evidence="12">
    <location>
        <begin position="260"/>
        <end position="279"/>
    </location>
</feature>
<dbReference type="GO" id="GO:0009922">
    <property type="term" value="F:fatty acid elongase activity"/>
    <property type="evidence" value="ECO:0007669"/>
    <property type="project" value="InterPro"/>
</dbReference>
<evidence type="ECO:0000256" key="2">
    <source>
        <dbReference type="ARBA" id="ARBA00007263"/>
    </source>
</evidence>
<comment type="similarity">
    <text evidence="2 12">Belongs to the ELO family.</text>
</comment>
<dbReference type="EMBL" id="LR877157">
    <property type="protein sequence ID" value="CAD2219298.1"/>
    <property type="molecule type" value="Genomic_DNA"/>
</dbReference>
<keyword evidence="9 12" id="KW-0472">Membrane</keyword>
<evidence type="ECO:0000313" key="14">
    <source>
        <dbReference type="Proteomes" id="UP000515908"/>
    </source>
</evidence>
<dbReference type="GO" id="GO:0042761">
    <property type="term" value="P:very long-chain fatty acid biosynthetic process"/>
    <property type="evidence" value="ECO:0007669"/>
    <property type="project" value="TreeGrafter"/>
</dbReference>
<dbReference type="VEuPathDB" id="TriTrypDB:ADEAN_000680300"/>
<dbReference type="GO" id="GO:0030148">
    <property type="term" value="P:sphingolipid biosynthetic process"/>
    <property type="evidence" value="ECO:0007669"/>
    <property type="project" value="TreeGrafter"/>
</dbReference>
<evidence type="ECO:0000256" key="3">
    <source>
        <dbReference type="ARBA" id="ARBA00022516"/>
    </source>
</evidence>
<dbReference type="OrthoDB" id="434092at2759"/>
<keyword evidence="7 12" id="KW-1133">Transmembrane helix</keyword>
<feature type="transmembrane region" description="Helical" evidence="12">
    <location>
        <begin position="71"/>
        <end position="89"/>
    </location>
</feature>
<keyword evidence="4 12" id="KW-0808">Transferase</keyword>
<feature type="transmembrane region" description="Helical" evidence="12">
    <location>
        <begin position="31"/>
        <end position="50"/>
    </location>
</feature>
<reference evidence="13 14" key="1">
    <citation type="submission" date="2020-08" db="EMBL/GenBank/DDBJ databases">
        <authorList>
            <person name="Newling K."/>
            <person name="Davey J."/>
            <person name="Forrester S."/>
        </authorList>
    </citation>
    <scope>NUCLEOTIDE SEQUENCE [LARGE SCALE GENOMIC DNA]</scope>
    <source>
        <strain evidence="14">Crithidia deanei Carvalho (ATCC PRA-265)</strain>
    </source>
</reference>
<keyword evidence="14" id="KW-1185">Reference proteome</keyword>
<evidence type="ECO:0000256" key="10">
    <source>
        <dbReference type="ARBA" id="ARBA00023160"/>
    </source>
</evidence>
<keyword evidence="10 12" id="KW-0275">Fatty acid biosynthesis</keyword>
<comment type="catalytic activity">
    <reaction evidence="12">
        <text>an acyl-CoA + malonyl-CoA + H(+) = a 3-oxoacyl-CoA + CO2 + CoA</text>
        <dbReference type="Rhea" id="RHEA:50252"/>
        <dbReference type="ChEBI" id="CHEBI:15378"/>
        <dbReference type="ChEBI" id="CHEBI:16526"/>
        <dbReference type="ChEBI" id="CHEBI:57287"/>
        <dbReference type="ChEBI" id="CHEBI:57384"/>
        <dbReference type="ChEBI" id="CHEBI:58342"/>
        <dbReference type="ChEBI" id="CHEBI:90726"/>
    </reaction>
    <physiologicalReaction direction="left-to-right" evidence="12">
        <dbReference type="Rhea" id="RHEA:50253"/>
    </physiologicalReaction>
</comment>
<dbReference type="PANTHER" id="PTHR11157:SF105">
    <property type="entry name" value="ELONGATION OF FATTY ACIDS PROTEIN"/>
    <property type="match status" value="1"/>
</dbReference>
<evidence type="ECO:0000256" key="9">
    <source>
        <dbReference type="ARBA" id="ARBA00023136"/>
    </source>
</evidence>
<name>S9UD16_9TRYP</name>
<gene>
    <name evidence="13" type="ORF">ADEAN_000680300</name>
</gene>
<comment type="subcellular location">
    <subcellularLocation>
        <location evidence="1">Membrane</location>
        <topology evidence="1">Multi-pass membrane protein</topology>
    </subcellularLocation>
</comment>
<organism evidence="13 14">
    <name type="scientific">Angomonas deanei</name>
    <dbReference type="NCBI Taxonomy" id="59799"/>
    <lineage>
        <taxon>Eukaryota</taxon>
        <taxon>Discoba</taxon>
        <taxon>Euglenozoa</taxon>
        <taxon>Kinetoplastea</taxon>
        <taxon>Metakinetoplastina</taxon>
        <taxon>Trypanosomatida</taxon>
        <taxon>Trypanosomatidae</taxon>
        <taxon>Strigomonadinae</taxon>
        <taxon>Angomonas</taxon>
    </lineage>
</organism>
<evidence type="ECO:0000256" key="5">
    <source>
        <dbReference type="ARBA" id="ARBA00022692"/>
    </source>
</evidence>
<proteinExistence type="inferred from homology"/>
<dbReference type="GO" id="GO:0005789">
    <property type="term" value="C:endoplasmic reticulum membrane"/>
    <property type="evidence" value="ECO:0007669"/>
    <property type="project" value="TreeGrafter"/>
</dbReference>
<evidence type="ECO:0000256" key="6">
    <source>
        <dbReference type="ARBA" id="ARBA00022832"/>
    </source>
</evidence>
<dbReference type="AlphaFoldDB" id="S9UD16"/>
<dbReference type="PANTHER" id="PTHR11157">
    <property type="entry name" value="FATTY ACID ACYL TRANSFERASE-RELATED"/>
    <property type="match status" value="1"/>
</dbReference>
<sequence length="297" mass="34317">MLDIFNFVDKWGETSYDPYAFKTYLANNRDIVLYVCFLYLMFVFYSPPYLKKIMGEPKTPQNDKMVKLVKFISVFWNLLLSAFALYGTSRVFPPLVENFQKYGLHDTLCTFRPEQFYTTPIGTALGLFTMSKVPEFGDTVFLLLFGKKLPFLQYFHHTTMFLFVWHAYEQGSSIFITAAALNYFVHTIMYFYFAMDSAGLKNLVKPFGMYITMLQLIQMMGVMASSSYVMYHKFFIDAPNGIPADAEGQGSCPGTSLYNARLQFCIYTFFLYLFGQMFINNYVRPKPRPAAGAKKQA</sequence>
<evidence type="ECO:0000256" key="8">
    <source>
        <dbReference type="ARBA" id="ARBA00023098"/>
    </source>
</evidence>
<keyword evidence="6 12" id="KW-0276">Fatty acid metabolism</keyword>